<evidence type="ECO:0000313" key="3">
    <source>
        <dbReference type="Proteomes" id="UP001189429"/>
    </source>
</evidence>
<keyword evidence="1" id="KW-0472">Membrane</keyword>
<keyword evidence="1" id="KW-0812">Transmembrane</keyword>
<name>A0ABN9W073_9DINO</name>
<gene>
    <name evidence="2" type="ORF">PCOR1329_LOCUS61981</name>
</gene>
<organism evidence="2 3">
    <name type="scientific">Prorocentrum cordatum</name>
    <dbReference type="NCBI Taxonomy" id="2364126"/>
    <lineage>
        <taxon>Eukaryota</taxon>
        <taxon>Sar</taxon>
        <taxon>Alveolata</taxon>
        <taxon>Dinophyceae</taxon>
        <taxon>Prorocentrales</taxon>
        <taxon>Prorocentraceae</taxon>
        <taxon>Prorocentrum</taxon>
    </lineage>
</organism>
<proteinExistence type="predicted"/>
<protein>
    <submittedName>
        <fullName evidence="2">Uncharacterized protein</fullName>
    </submittedName>
</protein>
<evidence type="ECO:0000313" key="2">
    <source>
        <dbReference type="EMBL" id="CAK0878108.1"/>
    </source>
</evidence>
<accession>A0ABN9W073</accession>
<feature type="non-terminal residue" evidence="2">
    <location>
        <position position="1"/>
    </location>
</feature>
<keyword evidence="3" id="KW-1185">Reference proteome</keyword>
<keyword evidence="1" id="KW-1133">Transmembrane helix</keyword>
<feature type="non-terminal residue" evidence="2">
    <location>
        <position position="93"/>
    </location>
</feature>
<feature type="transmembrane region" description="Helical" evidence="1">
    <location>
        <begin position="6"/>
        <end position="26"/>
    </location>
</feature>
<dbReference type="EMBL" id="CAUYUJ010017813">
    <property type="protein sequence ID" value="CAK0878108.1"/>
    <property type="molecule type" value="Genomic_DNA"/>
</dbReference>
<comment type="caution">
    <text evidence="2">The sequence shown here is derived from an EMBL/GenBank/DDBJ whole genome shotgun (WGS) entry which is preliminary data.</text>
</comment>
<sequence>VAEGAGWSGIFGFVAGLLVGFGVLTCTGPIGRCGGWLTTFVFRRPEPEAVVDDAATRDLALKQLAIIRQRNGMTCLARRSGMSGSFSLLAIRQ</sequence>
<dbReference type="Proteomes" id="UP001189429">
    <property type="component" value="Unassembled WGS sequence"/>
</dbReference>
<evidence type="ECO:0000256" key="1">
    <source>
        <dbReference type="SAM" id="Phobius"/>
    </source>
</evidence>
<reference evidence="2" key="1">
    <citation type="submission" date="2023-10" db="EMBL/GenBank/DDBJ databases">
        <authorList>
            <person name="Chen Y."/>
            <person name="Shah S."/>
            <person name="Dougan E. K."/>
            <person name="Thang M."/>
            <person name="Chan C."/>
        </authorList>
    </citation>
    <scope>NUCLEOTIDE SEQUENCE [LARGE SCALE GENOMIC DNA]</scope>
</reference>